<dbReference type="RefSeq" id="WP_131886431.1">
    <property type="nucleotide sequence ID" value="NZ_CP143053.1"/>
</dbReference>
<gene>
    <name evidence="1" type="ORF">EDD19_1301</name>
</gene>
<name>A0A4R3ZNQ1_9ACTN</name>
<dbReference type="GeneID" id="89531082"/>
<accession>A0A4R3ZNQ1</accession>
<protein>
    <submittedName>
        <fullName evidence="1">Uncharacterized protein</fullName>
    </submittedName>
</protein>
<sequence length="183" mass="19847">MRADLSQFVARYLAVGGSRLAFMAPRQSDSAVQRDAEIAIVDALATKLKVALVRGGSLTLSGGVRIHLDARSEDGKFAVEAYARQGRLKGGQLKKIAQDVLKLALLRSEPDYSDVRPIIVFASEEARSSITGWVKHAASAFGVELHVVDIDPGLRHAILATQRRQRMVNVDLTAVADDLTIDE</sequence>
<reference evidence="1 2" key="1">
    <citation type="submission" date="2019-03" db="EMBL/GenBank/DDBJ databases">
        <title>Root nodule microbial communities of legume samples collected from USA, Mexico and Botswana.</title>
        <authorList>
            <person name="Hirsch A."/>
        </authorList>
    </citation>
    <scope>NUCLEOTIDE SEQUENCE [LARGE SCALE GENOMIC DNA]</scope>
    <source>
        <strain evidence="1 2">55</strain>
    </source>
</reference>
<comment type="caution">
    <text evidence="1">The sequence shown here is derived from an EMBL/GenBank/DDBJ whole genome shotgun (WGS) entry which is preliminary data.</text>
</comment>
<organism evidence="1 2">
    <name type="scientific">Dietzia cinnamea</name>
    <dbReference type="NCBI Taxonomy" id="321318"/>
    <lineage>
        <taxon>Bacteria</taxon>
        <taxon>Bacillati</taxon>
        <taxon>Actinomycetota</taxon>
        <taxon>Actinomycetes</taxon>
        <taxon>Mycobacteriales</taxon>
        <taxon>Dietziaceae</taxon>
        <taxon>Dietzia</taxon>
    </lineage>
</organism>
<evidence type="ECO:0000313" key="2">
    <source>
        <dbReference type="Proteomes" id="UP000295805"/>
    </source>
</evidence>
<dbReference type="AlphaFoldDB" id="A0A4R3ZNQ1"/>
<dbReference type="Proteomes" id="UP000295805">
    <property type="component" value="Unassembled WGS sequence"/>
</dbReference>
<dbReference type="EMBL" id="SMCX01000030">
    <property type="protein sequence ID" value="TCW20603.1"/>
    <property type="molecule type" value="Genomic_DNA"/>
</dbReference>
<evidence type="ECO:0000313" key="1">
    <source>
        <dbReference type="EMBL" id="TCW20603.1"/>
    </source>
</evidence>
<proteinExistence type="predicted"/>